<dbReference type="Gene3D" id="3.90.1200.10">
    <property type="match status" value="1"/>
</dbReference>
<evidence type="ECO:0000313" key="1">
    <source>
        <dbReference type="EMBL" id="MCA5892696.1"/>
    </source>
</evidence>
<comment type="caution">
    <text evidence="1">The sequence shown here is derived from an EMBL/GenBank/DDBJ whole genome shotgun (WGS) entry which is preliminary data.</text>
</comment>
<sequence length="436" mass="44919">MPAAPPAPSRVAPSDHAAWRDVLTGDGAGDLLAAALAADGARLESWAVHQVHARPGAETTVAYDVVASRGGRTASEHLFATSAAARSLGPAVRAGTLEQGVVRLDGDGRTVHVWRHPHDPALPGLAAGSTPFAVAQRLRALDPAVEVEHLETVTYRPLRRAVLRARTRGSGDPATVYVKVVRPSKVQDLVRRHALFAGAGLRGAATAPAVLAWSDDGVVLLAEADGPSVADHLASVPAARRATAVDPAEILRVTAELPRDGVDLPRRPGWADRLDEYVAALPGVHPVDPARLAALAARVGRVVAARGLGPTVTTHGDLHAANLLLIPGTSRVGSVLDVDTLGPGHRVDDLACAVGHLAVLPSLSPGAYDGAEHLLEAWLVAFGRVVDPAVLRARAAAVVVSLAVGAADHELAATWVSLAEELASGGPVAGRRTGRS</sequence>
<gene>
    <name evidence="1" type="ORF">LEP48_04915</name>
</gene>
<keyword evidence="2" id="KW-1185">Reference proteome</keyword>
<dbReference type="SUPFAM" id="SSF56112">
    <property type="entry name" value="Protein kinase-like (PK-like)"/>
    <property type="match status" value="1"/>
</dbReference>
<reference evidence="1 2" key="1">
    <citation type="submission" date="2021-09" db="EMBL/GenBank/DDBJ databases">
        <title>Isoptericola luteus sp. nov., a novel bacterium isolated from Harbin, the capital city of Heilongjiang province.</title>
        <authorList>
            <person name="Li J."/>
        </authorList>
    </citation>
    <scope>NUCLEOTIDE SEQUENCE [LARGE SCALE GENOMIC DNA]</scope>
    <source>
        <strain evidence="1 2">NEAU-Y5</strain>
    </source>
</reference>
<dbReference type="InterPro" id="IPR011009">
    <property type="entry name" value="Kinase-like_dom_sf"/>
</dbReference>
<proteinExistence type="predicted"/>
<dbReference type="RefSeq" id="WP_225564453.1">
    <property type="nucleotide sequence ID" value="NZ_JAIXCQ010000002.1"/>
</dbReference>
<dbReference type="Proteomes" id="UP001319870">
    <property type="component" value="Unassembled WGS sequence"/>
</dbReference>
<evidence type="ECO:0000313" key="2">
    <source>
        <dbReference type="Proteomes" id="UP001319870"/>
    </source>
</evidence>
<accession>A0ABS7ZCC0</accession>
<organism evidence="1 2">
    <name type="scientific">Isoptericola luteus</name>
    <dbReference type="NCBI Taxonomy" id="2879484"/>
    <lineage>
        <taxon>Bacteria</taxon>
        <taxon>Bacillati</taxon>
        <taxon>Actinomycetota</taxon>
        <taxon>Actinomycetes</taxon>
        <taxon>Micrococcales</taxon>
        <taxon>Promicromonosporaceae</taxon>
        <taxon>Isoptericola</taxon>
    </lineage>
</organism>
<name>A0ABS7ZCC0_9MICO</name>
<dbReference type="EMBL" id="JAIXCQ010000002">
    <property type="protein sequence ID" value="MCA5892696.1"/>
    <property type="molecule type" value="Genomic_DNA"/>
</dbReference>
<protein>
    <submittedName>
        <fullName evidence="1">Aminoglycoside phosphotransferase family protein</fullName>
    </submittedName>
</protein>